<evidence type="ECO:0000256" key="3">
    <source>
        <dbReference type="PROSITE-ProRule" id="PRU00464"/>
    </source>
</evidence>
<dbReference type="PANTHER" id="PTHR46648">
    <property type="entry name" value="HIT FAMILY PROTEIN 1"/>
    <property type="match status" value="1"/>
</dbReference>
<evidence type="ECO:0000313" key="6">
    <source>
        <dbReference type="Proteomes" id="UP001165667"/>
    </source>
</evidence>
<dbReference type="GO" id="GO:0003824">
    <property type="term" value="F:catalytic activity"/>
    <property type="evidence" value="ECO:0007669"/>
    <property type="project" value="InterPro"/>
</dbReference>
<organism evidence="5 6">
    <name type="scientific">Lichenifustis flavocetrariae</name>
    <dbReference type="NCBI Taxonomy" id="2949735"/>
    <lineage>
        <taxon>Bacteria</taxon>
        <taxon>Pseudomonadati</taxon>
        <taxon>Pseudomonadota</taxon>
        <taxon>Alphaproteobacteria</taxon>
        <taxon>Hyphomicrobiales</taxon>
        <taxon>Lichenihabitantaceae</taxon>
        <taxon>Lichenifustis</taxon>
    </lineage>
</organism>
<evidence type="ECO:0000259" key="4">
    <source>
        <dbReference type="PROSITE" id="PS51084"/>
    </source>
</evidence>
<keyword evidence="6" id="KW-1185">Reference proteome</keyword>
<dbReference type="Gene3D" id="3.30.428.10">
    <property type="entry name" value="HIT-like"/>
    <property type="match status" value="1"/>
</dbReference>
<feature type="short sequence motif" description="Histidine triad motif" evidence="2 3">
    <location>
        <begin position="102"/>
        <end position="106"/>
    </location>
</feature>
<dbReference type="GO" id="GO:0009117">
    <property type="term" value="P:nucleotide metabolic process"/>
    <property type="evidence" value="ECO:0007669"/>
    <property type="project" value="TreeGrafter"/>
</dbReference>
<sequence length="142" mass="15480">MTDSYDPSNIFAKILRREIPCHKVFEDEVALAFMDIMPRCDGHCLVIPKAPARTLLDIAPDALSQLITRVQRVAKAAVAATEADGLTLQQFSEAAGGQEVFHLHFHILPRRHGVALRPPAGPVADHATLARQAEAIRAMLVA</sequence>
<proteinExistence type="predicted"/>
<name>A0AA42CK37_9HYPH</name>
<reference evidence="5" key="1">
    <citation type="submission" date="2022-05" db="EMBL/GenBank/DDBJ databases">
        <authorList>
            <person name="Pankratov T."/>
        </authorList>
    </citation>
    <scope>NUCLEOTIDE SEQUENCE</scope>
    <source>
        <strain evidence="5">BP6-180914</strain>
    </source>
</reference>
<gene>
    <name evidence="5" type="ORF">M8523_12255</name>
</gene>
<dbReference type="Proteomes" id="UP001165667">
    <property type="component" value="Unassembled WGS sequence"/>
</dbReference>
<dbReference type="PROSITE" id="PS51084">
    <property type="entry name" value="HIT_2"/>
    <property type="match status" value="1"/>
</dbReference>
<dbReference type="Pfam" id="PF01230">
    <property type="entry name" value="HIT"/>
    <property type="match status" value="1"/>
</dbReference>
<dbReference type="SUPFAM" id="SSF54197">
    <property type="entry name" value="HIT-like"/>
    <property type="match status" value="1"/>
</dbReference>
<comment type="caution">
    <text evidence="5">The sequence shown here is derived from an EMBL/GenBank/DDBJ whole genome shotgun (WGS) entry which is preliminary data.</text>
</comment>
<dbReference type="InterPro" id="IPR001310">
    <property type="entry name" value="Histidine_triad_HIT"/>
</dbReference>
<protein>
    <submittedName>
        <fullName evidence="5">HIT domain-containing protein</fullName>
    </submittedName>
</protein>
<feature type="domain" description="HIT" evidence="4">
    <location>
        <begin position="10"/>
        <end position="117"/>
    </location>
</feature>
<dbReference type="InterPro" id="IPR036265">
    <property type="entry name" value="HIT-like_sf"/>
</dbReference>
<evidence type="ECO:0000256" key="1">
    <source>
        <dbReference type="PIRSR" id="PIRSR601310-1"/>
    </source>
</evidence>
<evidence type="ECO:0000256" key="2">
    <source>
        <dbReference type="PIRSR" id="PIRSR601310-3"/>
    </source>
</evidence>
<dbReference type="RefSeq" id="WP_282585161.1">
    <property type="nucleotide sequence ID" value="NZ_JAMOIM010000007.1"/>
</dbReference>
<evidence type="ECO:0000313" key="5">
    <source>
        <dbReference type="EMBL" id="MCW6508791.1"/>
    </source>
</evidence>
<dbReference type="EMBL" id="JAMOIM010000007">
    <property type="protein sequence ID" value="MCW6508791.1"/>
    <property type="molecule type" value="Genomic_DNA"/>
</dbReference>
<dbReference type="InterPro" id="IPR011146">
    <property type="entry name" value="HIT-like"/>
</dbReference>
<dbReference type="PANTHER" id="PTHR46648:SF1">
    <property type="entry name" value="ADENOSINE 5'-MONOPHOSPHORAMIDASE HNT1"/>
    <property type="match status" value="1"/>
</dbReference>
<dbReference type="AlphaFoldDB" id="A0AA42CK37"/>
<dbReference type="PRINTS" id="PR00332">
    <property type="entry name" value="HISTRIAD"/>
</dbReference>
<feature type="active site" description="Tele-AMP-histidine intermediate" evidence="1">
    <location>
        <position position="104"/>
    </location>
</feature>
<accession>A0AA42CK37</accession>